<keyword evidence="8" id="KW-0539">Nucleus</keyword>
<dbReference type="PANTHER" id="PTHR10026">
    <property type="entry name" value="CYCLIN"/>
    <property type="match status" value="1"/>
</dbReference>
<dbReference type="SMART" id="SM00385">
    <property type="entry name" value="CYCLIN"/>
    <property type="match status" value="2"/>
</dbReference>
<feature type="compositionally biased region" description="Low complexity" evidence="10">
    <location>
        <begin position="193"/>
        <end position="208"/>
    </location>
</feature>
<dbReference type="Proteomes" id="UP000278143">
    <property type="component" value="Unassembled WGS sequence"/>
</dbReference>
<feature type="domain" description="Cyclin-like" evidence="11">
    <location>
        <begin position="21"/>
        <end position="114"/>
    </location>
</feature>
<reference evidence="13" key="1">
    <citation type="journal article" date="2018" name="Nat. Microbiol.">
        <title>Leveraging single-cell genomics to expand the fungal tree of life.</title>
        <authorList>
            <person name="Ahrendt S.R."/>
            <person name="Quandt C.A."/>
            <person name="Ciobanu D."/>
            <person name="Clum A."/>
            <person name="Salamov A."/>
            <person name="Andreopoulos B."/>
            <person name="Cheng J.F."/>
            <person name="Woyke T."/>
            <person name="Pelin A."/>
            <person name="Henrissat B."/>
            <person name="Reynolds N.K."/>
            <person name="Benny G.L."/>
            <person name="Smith M.E."/>
            <person name="James T.Y."/>
            <person name="Grigoriev I.V."/>
        </authorList>
    </citation>
    <scope>NUCLEOTIDE SEQUENCE [LARGE SCALE GENOMIC DNA]</scope>
    <source>
        <strain evidence="13">Benny S71-1</strain>
    </source>
</reference>
<keyword evidence="5 9" id="KW-0195">Cyclin</keyword>
<dbReference type="CDD" id="cd20513">
    <property type="entry name" value="CYCLIN_CCNC_rpt1"/>
    <property type="match status" value="1"/>
</dbReference>
<keyword evidence="4" id="KW-0805">Transcription regulation</keyword>
<evidence type="ECO:0000256" key="6">
    <source>
        <dbReference type="ARBA" id="ARBA00023159"/>
    </source>
</evidence>
<evidence type="ECO:0000259" key="11">
    <source>
        <dbReference type="SMART" id="SM00385"/>
    </source>
</evidence>
<dbReference type="EMBL" id="KZ990174">
    <property type="protein sequence ID" value="RKP24527.1"/>
    <property type="molecule type" value="Genomic_DNA"/>
</dbReference>
<dbReference type="Pfam" id="PF00134">
    <property type="entry name" value="Cyclin_N"/>
    <property type="match status" value="1"/>
</dbReference>
<keyword evidence="7" id="KW-0804">Transcription</keyword>
<feature type="region of interest" description="Disordered" evidence="10">
    <location>
        <begin position="187"/>
        <end position="208"/>
    </location>
</feature>
<evidence type="ECO:0000256" key="3">
    <source>
        <dbReference type="ARBA" id="ARBA00022491"/>
    </source>
</evidence>
<evidence type="ECO:0000256" key="10">
    <source>
        <dbReference type="SAM" id="MobiDB-lite"/>
    </source>
</evidence>
<dbReference type="SUPFAM" id="SSF47954">
    <property type="entry name" value="Cyclin-like"/>
    <property type="match status" value="2"/>
</dbReference>
<accession>A0A4P9YWV5</accession>
<dbReference type="GO" id="GO:0016538">
    <property type="term" value="F:cyclin-dependent protein serine/threonine kinase regulator activity"/>
    <property type="evidence" value="ECO:0007669"/>
    <property type="project" value="InterPro"/>
</dbReference>
<dbReference type="FunFam" id="1.10.472.10:FF:000076">
    <property type="entry name" value="RNA polymerase II holoenzyme cyclin-like subunit"/>
    <property type="match status" value="1"/>
</dbReference>
<evidence type="ECO:0000256" key="5">
    <source>
        <dbReference type="ARBA" id="ARBA00023127"/>
    </source>
</evidence>
<dbReference type="InterPro" id="IPR013763">
    <property type="entry name" value="Cyclin-like_dom"/>
</dbReference>
<sequence>ERDLKYISWSERMKLTLHYTNLIQHIGKRMMLRQRVLATAMTYFQRFYANNAYRDTDAYPVACTCLYLAAKVEETPHHLRTFVNETREYLKRRHTHSMLQSSADIAELEIYLLEEMDFYMVLYHPYDLLTRLCDELQIPKSNLQTAWFVINDSFRIDVCLRYPPHVITLAALYMTCTLQPDEPNALATMASPTTTTTNNNNTTATATTDPLPASLAERLRQWFAGVSTPLDKVAEVTQQLLNLYHVWDAYSEVEIPAILARLRVASPTLEPISSKMEEGDDSMISDI</sequence>
<evidence type="ECO:0000256" key="4">
    <source>
        <dbReference type="ARBA" id="ARBA00023015"/>
    </source>
</evidence>
<keyword evidence="13" id="KW-1185">Reference proteome</keyword>
<keyword evidence="6" id="KW-0010">Activator</keyword>
<dbReference type="InterPro" id="IPR036915">
    <property type="entry name" value="Cyclin-like_sf"/>
</dbReference>
<comment type="subcellular location">
    <subcellularLocation>
        <location evidence="1">Nucleus</location>
    </subcellularLocation>
</comment>
<comment type="similarity">
    <text evidence="2">Belongs to the cyclin family. Cyclin C subfamily.</text>
</comment>
<evidence type="ECO:0000256" key="8">
    <source>
        <dbReference type="ARBA" id="ARBA00023242"/>
    </source>
</evidence>
<dbReference type="PIRSF" id="PIRSF028758">
    <property type="entry name" value="Cyclin, C/H/G types"/>
    <property type="match status" value="1"/>
</dbReference>
<dbReference type="AlphaFoldDB" id="A0A4P9YWV5"/>
<evidence type="ECO:0000313" key="13">
    <source>
        <dbReference type="Proteomes" id="UP000278143"/>
    </source>
</evidence>
<evidence type="ECO:0000256" key="1">
    <source>
        <dbReference type="ARBA" id="ARBA00004123"/>
    </source>
</evidence>
<evidence type="ECO:0000256" key="9">
    <source>
        <dbReference type="RuleBase" id="RU000383"/>
    </source>
</evidence>
<name>A0A4P9YWV5_9FUNG</name>
<evidence type="ECO:0000256" key="2">
    <source>
        <dbReference type="ARBA" id="ARBA00008638"/>
    </source>
</evidence>
<dbReference type="GO" id="GO:0006357">
    <property type="term" value="P:regulation of transcription by RNA polymerase II"/>
    <property type="evidence" value="ECO:0007669"/>
    <property type="project" value="InterPro"/>
</dbReference>
<dbReference type="Gene3D" id="1.10.472.10">
    <property type="entry name" value="Cyclin-like"/>
    <property type="match status" value="2"/>
</dbReference>
<organism evidence="12 13">
    <name type="scientific">Syncephalis pseudoplumigaleata</name>
    <dbReference type="NCBI Taxonomy" id="1712513"/>
    <lineage>
        <taxon>Eukaryota</taxon>
        <taxon>Fungi</taxon>
        <taxon>Fungi incertae sedis</taxon>
        <taxon>Zoopagomycota</taxon>
        <taxon>Zoopagomycotina</taxon>
        <taxon>Zoopagomycetes</taxon>
        <taxon>Zoopagales</taxon>
        <taxon>Piptocephalidaceae</taxon>
        <taxon>Syncephalis</taxon>
    </lineage>
</organism>
<feature type="domain" description="Cyclin-like" evidence="11">
    <location>
        <begin position="127"/>
        <end position="242"/>
    </location>
</feature>
<proteinExistence type="inferred from homology"/>
<dbReference type="InterPro" id="IPR006671">
    <property type="entry name" value="Cyclin_N"/>
</dbReference>
<gene>
    <name evidence="12" type="ORF">SYNPS1DRAFT_17071</name>
</gene>
<protein>
    <submittedName>
        <fullName evidence="12">Cyclin-like protein</fullName>
    </submittedName>
</protein>
<feature type="non-terminal residue" evidence="12">
    <location>
        <position position="1"/>
    </location>
</feature>
<dbReference type="OrthoDB" id="10266018at2759"/>
<keyword evidence="3" id="KW-0678">Repressor</keyword>
<evidence type="ECO:0000256" key="7">
    <source>
        <dbReference type="ARBA" id="ARBA00023163"/>
    </source>
</evidence>
<dbReference type="InterPro" id="IPR043198">
    <property type="entry name" value="Cyclin/Ssn8"/>
</dbReference>
<evidence type="ECO:0000313" key="12">
    <source>
        <dbReference type="EMBL" id="RKP24527.1"/>
    </source>
</evidence>
<dbReference type="GO" id="GO:0005634">
    <property type="term" value="C:nucleus"/>
    <property type="evidence" value="ECO:0007669"/>
    <property type="project" value="UniProtKB-SubCell"/>
</dbReference>
<dbReference type="CDD" id="cd20514">
    <property type="entry name" value="CYCLIN_CCNC_rpt2"/>
    <property type="match status" value="1"/>
</dbReference>